<dbReference type="GO" id="GO:0006629">
    <property type="term" value="P:lipid metabolic process"/>
    <property type="evidence" value="ECO:0007669"/>
    <property type="project" value="InterPro"/>
</dbReference>
<evidence type="ECO:0000256" key="1">
    <source>
        <dbReference type="SAM" id="Phobius"/>
    </source>
</evidence>
<accession>A0A2N7VXZ1</accession>
<dbReference type="InterPro" id="IPR005804">
    <property type="entry name" value="FA_desaturase_dom"/>
</dbReference>
<name>A0A2N7VXZ1_9BURK</name>
<dbReference type="EMBL" id="PNYA01000004">
    <property type="protein sequence ID" value="PMS22029.1"/>
    <property type="molecule type" value="Genomic_DNA"/>
</dbReference>
<dbReference type="AlphaFoldDB" id="A0A2N7VXZ1"/>
<feature type="transmembrane region" description="Helical" evidence="1">
    <location>
        <begin position="76"/>
        <end position="95"/>
    </location>
</feature>
<gene>
    <name evidence="3" type="ORF">C0Z18_05785</name>
</gene>
<feature type="domain" description="Fatty acid desaturase" evidence="2">
    <location>
        <begin position="44"/>
        <end position="269"/>
    </location>
</feature>
<keyword evidence="4" id="KW-1185">Reference proteome</keyword>
<reference evidence="3 4" key="1">
    <citation type="submission" date="2018-01" db="EMBL/GenBank/DDBJ databases">
        <title>Whole genome analyses suggest that Burkholderia sensu lato contains two further novel genera in the rhizoxinica-symbiotica group Mycetohabitans gen. nov., and Trinickia gen. nov.: implications for the evolution of diazotrophy and nodulation in the Burkholderiaceae.</title>
        <authorList>
            <person name="Estrada-de los Santos P."/>
            <person name="Palmer M."/>
            <person name="Chavez-Ramirez B."/>
            <person name="Beukes C."/>
            <person name="Steenkamp E.T."/>
            <person name="Hirsch A.M."/>
            <person name="Manyaka P."/>
            <person name="Maluk M."/>
            <person name="Lafos M."/>
            <person name="Crook M."/>
            <person name="Gross E."/>
            <person name="Simon M.F."/>
            <person name="Bueno dos Reis Junior F."/>
            <person name="Poole P.S."/>
            <person name="Venter S.N."/>
            <person name="James E.K."/>
        </authorList>
    </citation>
    <scope>NUCLEOTIDE SEQUENCE [LARGE SCALE GENOMIC DNA]</scope>
    <source>
        <strain evidence="3 4">GIMN1.004</strain>
    </source>
</reference>
<sequence length="305" mass="34266">MTAHVRPSRYRWYADLPSALFVLAVATNTIVICRTSSTELLAALIPLQALLMVGCQEAKHLSVHGTFFRSRRLNDAVGIVCAALFGVNFVAYRYFHFAHHRATCTEADPEGRLYSLSWPTRWIWLLAPIELPWVAWHIGRTAWPMVPAGKRSQRHVALLWMVVFGLLVVAGSLLAPTAIACAYLIPLALFSWFDFILTQAEHYGAAVTPASYARDPQTVSHDIVLPLGLGWPTLHRSLHAVHHGNPALRWFEAPRVLKRDRAAEPVSYGAFARRWFTSGPRLWLTEQGERASATMSDSFRSTRRS</sequence>
<evidence type="ECO:0000259" key="2">
    <source>
        <dbReference type="Pfam" id="PF00487"/>
    </source>
</evidence>
<dbReference type="Proteomes" id="UP000235616">
    <property type="component" value="Unassembled WGS sequence"/>
</dbReference>
<keyword evidence="1" id="KW-0812">Transmembrane</keyword>
<protein>
    <recommendedName>
        <fullName evidence="2">Fatty acid desaturase domain-containing protein</fullName>
    </recommendedName>
</protein>
<keyword evidence="1" id="KW-1133">Transmembrane helix</keyword>
<dbReference type="RefSeq" id="WP_102644429.1">
    <property type="nucleotide sequence ID" value="NZ_PNYA01000004.1"/>
</dbReference>
<keyword evidence="1" id="KW-0472">Membrane</keyword>
<comment type="caution">
    <text evidence="3">The sequence shown here is derived from an EMBL/GenBank/DDBJ whole genome shotgun (WGS) entry which is preliminary data.</text>
</comment>
<dbReference type="Pfam" id="PF00487">
    <property type="entry name" value="FA_desaturase"/>
    <property type="match status" value="1"/>
</dbReference>
<feature type="transmembrane region" description="Helical" evidence="1">
    <location>
        <begin position="158"/>
        <end position="185"/>
    </location>
</feature>
<organism evidence="3 4">
    <name type="scientific">Trinickia dabaoshanensis</name>
    <dbReference type="NCBI Taxonomy" id="564714"/>
    <lineage>
        <taxon>Bacteria</taxon>
        <taxon>Pseudomonadati</taxon>
        <taxon>Pseudomonadota</taxon>
        <taxon>Betaproteobacteria</taxon>
        <taxon>Burkholderiales</taxon>
        <taxon>Burkholderiaceae</taxon>
        <taxon>Trinickia</taxon>
    </lineage>
</organism>
<feature type="transmembrane region" description="Helical" evidence="1">
    <location>
        <begin position="12"/>
        <end position="32"/>
    </location>
</feature>
<dbReference type="OrthoDB" id="9800167at2"/>
<evidence type="ECO:0000313" key="3">
    <source>
        <dbReference type="EMBL" id="PMS22029.1"/>
    </source>
</evidence>
<proteinExistence type="predicted"/>
<evidence type="ECO:0000313" key="4">
    <source>
        <dbReference type="Proteomes" id="UP000235616"/>
    </source>
</evidence>